<proteinExistence type="predicted"/>
<dbReference type="AlphaFoldDB" id="A0A2M3ZE62"/>
<keyword evidence="2" id="KW-0677">Repeat</keyword>
<dbReference type="Gene3D" id="3.80.10.10">
    <property type="entry name" value="Ribonuclease Inhibitor"/>
    <property type="match status" value="1"/>
</dbReference>
<feature type="signal peptide" evidence="4">
    <location>
        <begin position="1"/>
        <end position="21"/>
    </location>
</feature>
<dbReference type="SUPFAM" id="SSF52058">
    <property type="entry name" value="L domain-like"/>
    <property type="match status" value="1"/>
</dbReference>
<reference evidence="5" key="1">
    <citation type="submission" date="2018-01" db="EMBL/GenBank/DDBJ databases">
        <title>An insight into the sialome of Amazonian anophelines.</title>
        <authorList>
            <person name="Ribeiro J.M."/>
            <person name="Scarpassa V."/>
            <person name="Calvo E."/>
        </authorList>
    </citation>
    <scope>NUCLEOTIDE SEQUENCE</scope>
    <source>
        <tissue evidence="5">Salivary glands</tissue>
    </source>
</reference>
<dbReference type="InterPro" id="IPR032675">
    <property type="entry name" value="LRR_dom_sf"/>
</dbReference>
<accession>A0A2M3ZE62</accession>
<dbReference type="Pfam" id="PF13855">
    <property type="entry name" value="LRR_8"/>
    <property type="match status" value="1"/>
</dbReference>
<feature type="chain" id="PRO_5014610654" evidence="4">
    <location>
        <begin position="22"/>
        <end position="374"/>
    </location>
</feature>
<dbReference type="SMART" id="SM00369">
    <property type="entry name" value="LRR_TYP"/>
    <property type="match status" value="4"/>
</dbReference>
<evidence type="ECO:0000256" key="4">
    <source>
        <dbReference type="SAM" id="SignalP"/>
    </source>
</evidence>
<evidence type="ECO:0000313" key="5">
    <source>
        <dbReference type="EMBL" id="MBW26768.1"/>
    </source>
</evidence>
<organism evidence="5">
    <name type="scientific">Anopheles braziliensis</name>
    <dbReference type="NCBI Taxonomy" id="58242"/>
    <lineage>
        <taxon>Eukaryota</taxon>
        <taxon>Metazoa</taxon>
        <taxon>Ecdysozoa</taxon>
        <taxon>Arthropoda</taxon>
        <taxon>Hexapoda</taxon>
        <taxon>Insecta</taxon>
        <taxon>Pterygota</taxon>
        <taxon>Neoptera</taxon>
        <taxon>Endopterygota</taxon>
        <taxon>Diptera</taxon>
        <taxon>Nematocera</taxon>
        <taxon>Culicoidea</taxon>
        <taxon>Culicidae</taxon>
        <taxon>Anophelinae</taxon>
        <taxon>Anopheles</taxon>
    </lineage>
</organism>
<evidence type="ECO:0000256" key="3">
    <source>
        <dbReference type="SAM" id="MobiDB-lite"/>
    </source>
</evidence>
<dbReference type="InterPro" id="IPR001611">
    <property type="entry name" value="Leu-rich_rpt"/>
</dbReference>
<dbReference type="PANTHER" id="PTHR24366:SF96">
    <property type="entry name" value="LEUCINE RICH REPEAT CONTAINING 53"/>
    <property type="match status" value="1"/>
</dbReference>
<evidence type="ECO:0000256" key="2">
    <source>
        <dbReference type="ARBA" id="ARBA00022737"/>
    </source>
</evidence>
<protein>
    <submittedName>
        <fullName evidence="5">Putative leucine-rich repeat protein</fullName>
    </submittedName>
</protein>
<keyword evidence="4" id="KW-0732">Signal</keyword>
<evidence type="ECO:0000256" key="1">
    <source>
        <dbReference type="ARBA" id="ARBA00022614"/>
    </source>
</evidence>
<dbReference type="PANTHER" id="PTHR24366">
    <property type="entry name" value="IG(IMMUNOGLOBULIN) AND LRR(LEUCINE RICH REPEAT) DOMAINS"/>
    <property type="match status" value="1"/>
</dbReference>
<dbReference type="EMBL" id="GGFM01006017">
    <property type="protein sequence ID" value="MBW26768.1"/>
    <property type="molecule type" value="Transcribed_RNA"/>
</dbReference>
<feature type="region of interest" description="Disordered" evidence="3">
    <location>
        <begin position="310"/>
        <end position="353"/>
    </location>
</feature>
<dbReference type="InterPro" id="IPR003591">
    <property type="entry name" value="Leu-rich_rpt_typical-subtyp"/>
</dbReference>
<dbReference type="PRINTS" id="PR00019">
    <property type="entry name" value="LEURICHRPT"/>
</dbReference>
<dbReference type="PROSITE" id="PS51450">
    <property type="entry name" value="LRR"/>
    <property type="match status" value="1"/>
</dbReference>
<sequence>MHSSLVILFLSIASGLPAWHAKSALDCTRWYRNLTCFIEDRTILSTSEEADDHQLPVTFPAQAPQLIIDSCVVYPFSVQLFAALDGTTTAFLTLKGGYIPVVAFRSENLKSLRIDHTSLHDFSISPVENRNLNTLIVTGNRLTALPPTIRYLTGLSILDLSNNELQSVSLHWFESMGNLLVLDLSANRIARVDLLPSLRLPRLKNLWINQNRLRELNHFPDFAPRLHRVRLAENLWSCAWVQRTRAAIWVADVQVYGAEYVCAEKVDGGLCCYDECDDDDDGDEGVERRYEIVNVKSEPDEASVELVAQTTPPPARHDDGRGNNRLKQSHEVLEQHHRGDRKPPPHESHFMESVWQLESTVKRIEAELNGRRSG</sequence>
<feature type="compositionally biased region" description="Basic and acidic residues" evidence="3">
    <location>
        <begin position="315"/>
        <end position="350"/>
    </location>
</feature>
<keyword evidence="1" id="KW-0433">Leucine-rich repeat</keyword>
<name>A0A2M3ZE62_9DIPT</name>